<evidence type="ECO:0000313" key="3">
    <source>
        <dbReference type="Proteomes" id="UP000295328"/>
    </source>
</evidence>
<dbReference type="AlphaFoldDB" id="A0A4R6BJI4"/>
<comment type="caution">
    <text evidence="2">The sequence shown here is derived from an EMBL/GenBank/DDBJ whole genome shotgun (WGS) entry which is preliminary data.</text>
</comment>
<evidence type="ECO:0000259" key="1">
    <source>
        <dbReference type="Pfam" id="PF13468"/>
    </source>
</evidence>
<dbReference type="Gene3D" id="2.60.40.4320">
    <property type="match status" value="1"/>
</dbReference>
<keyword evidence="3" id="KW-1185">Reference proteome</keyword>
<reference evidence="2 3" key="1">
    <citation type="submission" date="2019-01" db="EMBL/GenBank/DDBJ databases">
        <title>Draft genome sequences of the type strains of six Macrococcus species.</title>
        <authorList>
            <person name="Mazhar S."/>
            <person name="Altermann E."/>
            <person name="Hill C."/>
            <person name="Mcauliffe O."/>
        </authorList>
    </citation>
    <scope>NUCLEOTIDE SEQUENCE [LARGE SCALE GENOMIC DNA]</scope>
    <source>
        <strain evidence="2 3">CCM4809</strain>
    </source>
</reference>
<feature type="domain" description="Glyoxalase-like" evidence="1">
    <location>
        <begin position="5"/>
        <end position="189"/>
    </location>
</feature>
<protein>
    <submittedName>
        <fullName evidence="2">VOC family protein</fullName>
    </submittedName>
</protein>
<evidence type="ECO:0000313" key="2">
    <source>
        <dbReference type="EMBL" id="TDM01865.1"/>
    </source>
</evidence>
<organism evidence="2 3">
    <name type="scientific">Macrococcus hajekii</name>
    <dbReference type="NCBI Taxonomy" id="198482"/>
    <lineage>
        <taxon>Bacteria</taxon>
        <taxon>Bacillati</taxon>
        <taxon>Bacillota</taxon>
        <taxon>Bacilli</taxon>
        <taxon>Bacillales</taxon>
        <taxon>Staphylococcaceae</taxon>
        <taxon>Macrococcus</taxon>
    </lineage>
</organism>
<dbReference type="InterPro" id="IPR025870">
    <property type="entry name" value="Glyoxalase-like_dom"/>
</dbReference>
<dbReference type="SUPFAM" id="SSF54593">
    <property type="entry name" value="Glyoxalase/Bleomycin resistance protein/Dihydroxybiphenyl dioxygenase"/>
    <property type="match status" value="1"/>
</dbReference>
<name>A0A4R6BJI4_9STAP</name>
<dbReference type="InterPro" id="IPR029068">
    <property type="entry name" value="Glyas_Bleomycin-R_OHBP_Dase"/>
</dbReference>
<dbReference type="OrthoDB" id="9111355at2"/>
<sequence length="241" mass="28020">MKLQWDHIIHYIHDLSSFQFPEDLLQLHEGGRHEALGTYNDLSYTDLSYIEFIDVFDQNILKQAAASEEQRLSFAATLERTDYTEGWKRLCFRTDNIEALNDHFISCGLSTIGPSKMSRTKSDGTVVSWQLLYIDDDRQDRELPFFIQWGDDDVKRTEQLESMFQSVNITDIALMTQNKDQFIQNWIDWFNADYKDGQLLIPDGPTFTLFEGDQESIESITLSGIEHPSMEIRGATYHFHA</sequence>
<dbReference type="PANTHER" id="PTHR40265:SF1">
    <property type="entry name" value="GLYOXALASE-LIKE DOMAIN-CONTAINING PROTEIN"/>
    <property type="match status" value="1"/>
</dbReference>
<dbReference type="Proteomes" id="UP000295328">
    <property type="component" value="Unassembled WGS sequence"/>
</dbReference>
<accession>A0A4R6BJI4</accession>
<dbReference type="Gene3D" id="3.10.180.10">
    <property type="entry name" value="2,3-Dihydroxybiphenyl 1,2-Dioxygenase, domain 1"/>
    <property type="match status" value="1"/>
</dbReference>
<gene>
    <name evidence="2" type="ORF">ERX37_06550</name>
</gene>
<dbReference type="EMBL" id="SCWE01000002">
    <property type="protein sequence ID" value="TDM01865.1"/>
    <property type="molecule type" value="Genomic_DNA"/>
</dbReference>
<dbReference type="RefSeq" id="WP_133429878.1">
    <property type="nucleotide sequence ID" value="NZ_BMCC01000003.1"/>
</dbReference>
<dbReference type="PANTHER" id="PTHR40265">
    <property type="entry name" value="BLL2707 PROTEIN"/>
    <property type="match status" value="1"/>
</dbReference>
<dbReference type="Pfam" id="PF13468">
    <property type="entry name" value="Glyoxalase_3"/>
    <property type="match status" value="1"/>
</dbReference>
<proteinExistence type="predicted"/>